<organism evidence="2 3">
    <name type="scientific">Candidatus Caccopulliclostridium gallistercoris</name>
    <dbReference type="NCBI Taxonomy" id="2840719"/>
    <lineage>
        <taxon>Bacteria</taxon>
        <taxon>Bacillati</taxon>
        <taxon>Bacillota</taxon>
        <taxon>Clostridia</taxon>
        <taxon>Candidatus Caccopulliclostridium</taxon>
    </lineage>
</organism>
<dbReference type="EMBL" id="DVOJ01000003">
    <property type="protein sequence ID" value="HIV01046.1"/>
    <property type="molecule type" value="Genomic_DNA"/>
</dbReference>
<feature type="region of interest" description="Disordered" evidence="1">
    <location>
        <begin position="65"/>
        <end position="106"/>
    </location>
</feature>
<comment type="caution">
    <text evidence="2">The sequence shown here is derived from an EMBL/GenBank/DDBJ whole genome shotgun (WGS) entry which is preliminary data.</text>
</comment>
<evidence type="ECO:0000256" key="1">
    <source>
        <dbReference type="SAM" id="MobiDB-lite"/>
    </source>
</evidence>
<name>A0A9D1SYT5_9FIRM</name>
<protein>
    <submittedName>
        <fullName evidence="2">Uncharacterized protein</fullName>
    </submittedName>
</protein>
<proteinExistence type="predicted"/>
<feature type="compositionally biased region" description="Basic residues" evidence="1">
    <location>
        <begin position="97"/>
        <end position="106"/>
    </location>
</feature>
<reference evidence="2" key="1">
    <citation type="submission" date="2020-10" db="EMBL/GenBank/DDBJ databases">
        <authorList>
            <person name="Gilroy R."/>
        </authorList>
    </citation>
    <scope>NUCLEOTIDE SEQUENCE</scope>
    <source>
        <strain evidence="2">CHK186-9395</strain>
    </source>
</reference>
<evidence type="ECO:0000313" key="3">
    <source>
        <dbReference type="Proteomes" id="UP000886861"/>
    </source>
</evidence>
<accession>A0A9D1SYT5</accession>
<gene>
    <name evidence="2" type="ORF">IAA62_00610</name>
</gene>
<dbReference type="Proteomes" id="UP000886861">
    <property type="component" value="Unassembled WGS sequence"/>
</dbReference>
<reference evidence="2" key="2">
    <citation type="journal article" date="2021" name="PeerJ">
        <title>Extensive microbial diversity within the chicken gut microbiome revealed by metagenomics and culture.</title>
        <authorList>
            <person name="Gilroy R."/>
            <person name="Ravi A."/>
            <person name="Getino M."/>
            <person name="Pursley I."/>
            <person name="Horton D.L."/>
            <person name="Alikhan N.F."/>
            <person name="Baker D."/>
            <person name="Gharbi K."/>
            <person name="Hall N."/>
            <person name="Watson M."/>
            <person name="Adriaenssens E.M."/>
            <person name="Foster-Nyarko E."/>
            <person name="Jarju S."/>
            <person name="Secka A."/>
            <person name="Antonio M."/>
            <person name="Oren A."/>
            <person name="Chaudhuri R.R."/>
            <person name="La Ragione R."/>
            <person name="Hildebrand F."/>
            <person name="Pallen M.J."/>
        </authorList>
    </citation>
    <scope>NUCLEOTIDE SEQUENCE</scope>
    <source>
        <strain evidence="2">CHK186-9395</strain>
    </source>
</reference>
<dbReference type="AlphaFoldDB" id="A0A9D1SYT5"/>
<evidence type="ECO:0000313" key="2">
    <source>
        <dbReference type="EMBL" id="HIV01046.1"/>
    </source>
</evidence>
<sequence length="106" mass="12567">MSNKKYLRKNEIRTDLNPEHFNRFGYPHDAIITAKKGHKMKANTKTHSEFVNGVRSLDLEPHLPKNVKHNRISPPYWQNEKQFGSKKGKASKELRSKIKKYNKKFY</sequence>